<keyword evidence="2" id="KW-1003">Cell membrane</keyword>
<dbReference type="PANTHER" id="PTHR30572">
    <property type="entry name" value="MEMBRANE COMPONENT OF TRANSPORTER-RELATED"/>
    <property type="match status" value="1"/>
</dbReference>
<evidence type="ECO:0000256" key="5">
    <source>
        <dbReference type="ARBA" id="ARBA00023136"/>
    </source>
</evidence>
<dbReference type="OrthoDB" id="9780560at2"/>
<evidence type="ECO:0000256" key="6">
    <source>
        <dbReference type="ARBA" id="ARBA00038076"/>
    </source>
</evidence>
<proteinExistence type="inferred from homology"/>
<feature type="transmembrane region" description="Helical" evidence="7">
    <location>
        <begin position="707"/>
        <end position="736"/>
    </location>
</feature>
<evidence type="ECO:0000256" key="3">
    <source>
        <dbReference type="ARBA" id="ARBA00022692"/>
    </source>
</evidence>
<keyword evidence="3 7" id="KW-0812">Transmembrane</keyword>
<feature type="domain" description="MacB-like periplasmic core" evidence="9">
    <location>
        <begin position="17"/>
        <end position="212"/>
    </location>
</feature>
<accession>A0A4Q9KKK7</accession>
<keyword evidence="5 7" id="KW-0472">Membrane</keyword>
<dbReference type="PANTHER" id="PTHR30572:SF4">
    <property type="entry name" value="ABC TRANSPORTER PERMEASE YTRF"/>
    <property type="match status" value="1"/>
</dbReference>
<comment type="subcellular location">
    <subcellularLocation>
        <location evidence="1">Cell membrane</location>
        <topology evidence="1">Multi-pass membrane protein</topology>
    </subcellularLocation>
</comment>
<evidence type="ECO:0000313" key="10">
    <source>
        <dbReference type="EMBL" id="TBT94968.1"/>
    </source>
</evidence>
<dbReference type="GO" id="GO:0022857">
    <property type="term" value="F:transmembrane transporter activity"/>
    <property type="evidence" value="ECO:0007669"/>
    <property type="project" value="TreeGrafter"/>
</dbReference>
<comment type="caution">
    <text evidence="10">The sequence shown here is derived from an EMBL/GenBank/DDBJ whole genome shotgun (WGS) entry which is preliminary data.</text>
</comment>
<organism evidence="10 11">
    <name type="scientific">Propioniciclava tarda</name>
    <dbReference type="NCBI Taxonomy" id="433330"/>
    <lineage>
        <taxon>Bacteria</taxon>
        <taxon>Bacillati</taxon>
        <taxon>Actinomycetota</taxon>
        <taxon>Actinomycetes</taxon>
        <taxon>Propionibacteriales</taxon>
        <taxon>Propionibacteriaceae</taxon>
        <taxon>Propioniciclava</taxon>
    </lineage>
</organism>
<feature type="transmembrane region" description="Helical" evidence="7">
    <location>
        <begin position="483"/>
        <end position="503"/>
    </location>
</feature>
<feature type="transmembrane region" description="Helical" evidence="7">
    <location>
        <begin position="256"/>
        <end position="282"/>
    </location>
</feature>
<dbReference type="AlphaFoldDB" id="A0A4Q9KKK7"/>
<feature type="transmembrane region" description="Helical" evidence="7">
    <location>
        <begin position="350"/>
        <end position="372"/>
    </location>
</feature>
<name>A0A4Q9KKK7_PROTD</name>
<evidence type="ECO:0000259" key="9">
    <source>
        <dbReference type="Pfam" id="PF12704"/>
    </source>
</evidence>
<feature type="transmembrane region" description="Helical" evidence="7">
    <location>
        <begin position="309"/>
        <end position="330"/>
    </location>
</feature>
<feature type="transmembrane region" description="Helical" evidence="7">
    <location>
        <begin position="757"/>
        <end position="785"/>
    </location>
</feature>
<dbReference type="InterPro" id="IPR003838">
    <property type="entry name" value="ABC3_permease_C"/>
</dbReference>
<dbReference type="Pfam" id="PF12704">
    <property type="entry name" value="MacB_PCD"/>
    <property type="match status" value="1"/>
</dbReference>
<evidence type="ECO:0000256" key="4">
    <source>
        <dbReference type="ARBA" id="ARBA00022989"/>
    </source>
</evidence>
<dbReference type="InterPro" id="IPR050250">
    <property type="entry name" value="Macrolide_Exporter_MacB"/>
</dbReference>
<evidence type="ECO:0000256" key="7">
    <source>
        <dbReference type="SAM" id="Phobius"/>
    </source>
</evidence>
<evidence type="ECO:0000256" key="2">
    <source>
        <dbReference type="ARBA" id="ARBA00022475"/>
    </source>
</evidence>
<reference evidence="10 11" key="1">
    <citation type="submission" date="2019-01" db="EMBL/GenBank/DDBJ databases">
        <title>Lactibacter flavus gen. nov., sp. nov., a novel bacterium of the family Propionibacteriaceae isolated from raw milk and dairy products.</title>
        <authorList>
            <person name="Huptas C."/>
            <person name="Wenning M."/>
            <person name="Breitenwieser F."/>
            <person name="Doll E."/>
            <person name="Von Neubeck M."/>
            <person name="Busse H.-J."/>
            <person name="Scherer S."/>
        </authorList>
    </citation>
    <scope>NUCLEOTIDE SEQUENCE [LARGE SCALE GENOMIC DNA]</scope>
    <source>
        <strain evidence="10 11">DSM 22130</strain>
    </source>
</reference>
<dbReference type="RefSeq" id="WP_131172057.1">
    <property type="nucleotide sequence ID" value="NZ_FXTL01000007.1"/>
</dbReference>
<feature type="transmembrane region" description="Helical" evidence="7">
    <location>
        <begin position="393"/>
        <end position="414"/>
    </location>
</feature>
<evidence type="ECO:0000256" key="1">
    <source>
        <dbReference type="ARBA" id="ARBA00004651"/>
    </source>
</evidence>
<evidence type="ECO:0000313" key="11">
    <source>
        <dbReference type="Proteomes" id="UP000291933"/>
    </source>
</evidence>
<feature type="transmembrane region" description="Helical" evidence="7">
    <location>
        <begin position="426"/>
        <end position="452"/>
    </location>
</feature>
<dbReference type="InterPro" id="IPR025857">
    <property type="entry name" value="MacB_PCD"/>
</dbReference>
<feature type="transmembrane region" description="Helical" evidence="7">
    <location>
        <begin position="805"/>
        <end position="825"/>
    </location>
</feature>
<dbReference type="EMBL" id="SDMR01000008">
    <property type="protein sequence ID" value="TBT94968.1"/>
    <property type="molecule type" value="Genomic_DNA"/>
</dbReference>
<feature type="transmembrane region" description="Helical" evidence="7">
    <location>
        <begin position="16"/>
        <end position="38"/>
    </location>
</feature>
<keyword evidence="11" id="KW-1185">Reference proteome</keyword>
<keyword evidence="4 7" id="KW-1133">Transmembrane helix</keyword>
<dbReference type="Pfam" id="PF02687">
    <property type="entry name" value="FtsX"/>
    <property type="match status" value="2"/>
</dbReference>
<dbReference type="GO" id="GO:0005886">
    <property type="term" value="C:plasma membrane"/>
    <property type="evidence" value="ECO:0007669"/>
    <property type="project" value="UniProtKB-SubCell"/>
</dbReference>
<sequence>MFADAVRQLRFHPGRFVATLLAIAISVGFMAAVSIFMATQTSALGKMLALPTSRADVVVTANSTTGTADQLKSAITGVPGVDAVERSRSVSLGLSKGTESAFVEAHVLPSERFRWARLASGAWPYGPLEIAVSQQVADTLKAKVGDSLEAGPMQLRVVGISADAPTLFMQTAYVSPMFGMDADSATSSPAGSWLVALKPGTDAAASVSAIDRAVQPYRGAKDTYPGAKEPITVGTASDTQHEATLSITRDFDVMKYLLLAFSGIAALVGMIIIANTFTILLAQRRRQIGLLRAVGASGRQVRGRFLAEAVLLGFVGSVVGLALGTVAGWIGASVTKASFFGLVLPWSDLAIEVGIGVLVTMLAAMLPALRATRVLPLEALQPVATSEQVRKASVVRAVITGLLIVAGVGLAAVSQLVKVDSGNPSLVGPLLLAVAGAMLLTIGVLGAAPLYIPALLRGLGVLIGRNATARLAADNAVRNPSRAAATATALMLATGLIVTLQVGTATAEKTMLTEIEKTFPIDLTVTASLYSPDPGDDPNGGPTASSSGRLSASVLDKVKLLPNIKASAVLSGGAAKLNDEPVMVVALTPDVASVSSTIGSVADGVVLLNGGDRKDGDRVTLAGASGPITLTVKKVSWVAYNQAVVSQANLTKLVATPAPQAVWLKLADASQIGSTMKAAQTLQSGGEFVDIGGSAPQSYMIQEVLRILLLITTALLGAAVLIALIGVGNTLGLSVIERARESALLRALGMQKASLRTMLLVEAVLLALAGVLVGVAAGCFFGWLGIASIVRQSAMDTPLQFAVDLPLTIGMLVVAFAAAALASVLPGRRAANATPTEALAAD</sequence>
<protein>
    <submittedName>
        <fullName evidence="10">ABC transporter permease</fullName>
    </submittedName>
</protein>
<evidence type="ECO:0000259" key="8">
    <source>
        <dbReference type="Pfam" id="PF02687"/>
    </source>
</evidence>
<feature type="domain" description="ABC3 transporter permease C-terminal" evidence="8">
    <location>
        <begin position="715"/>
        <end position="835"/>
    </location>
</feature>
<comment type="similarity">
    <text evidence="6">Belongs to the ABC-4 integral membrane protein family.</text>
</comment>
<gene>
    <name evidence="10" type="ORF">ET996_08135</name>
</gene>
<feature type="domain" description="ABC3 transporter permease C-terminal" evidence="8">
    <location>
        <begin position="260"/>
        <end position="373"/>
    </location>
</feature>
<dbReference type="Proteomes" id="UP000291933">
    <property type="component" value="Unassembled WGS sequence"/>
</dbReference>